<feature type="region of interest" description="Disordered" evidence="1">
    <location>
        <begin position="788"/>
        <end position="807"/>
    </location>
</feature>
<sequence>MTQFTALRPTSAQPFEDEEEVGPSFPPSTQPRGSQSNESADEYGDQDYINYVNRPEVVDAYNRAVQSNSAAAGSSHSVPPSDSSWNPPVDSNARTSYSLPPSDTAPSTPSKKRRLKPTDGAHSSMVNTAIRRESEVESDHPEAQPNFPQQQLPAQPNLLPQQLAAIPPNLLLQHIFGNNPTMFGDDAALSQQLQLKLQANILSLCGPQGVAPQVLHDPAPQADEPASHFASPTPPDDQPASRETTPLARDADSASSPPEDVTESPLRQTTPTPTPQRNSPQPAKETSDPDELEGHHGTMDSGEDGAGANEQAGQHDSTLTSATSRGISPLTPFEDGPRQPGRPTNEQLTLLYKGFKEMYNVIRGISEATGIAPLVVMERFNKHFSLGRHDTFWNVYEKYAASEEHKLEEARRLLKTKQAAKYKEFEEKSDKKFTADLLSITFKLFKAEHGEEKYKELLTDWAQVNNLEAVGAQQSKGERKRTFESITRQLDNFLDMCSILYEFQFWVVGAGGQILSDQSLVHVYENERNAGFAETGFLRTRDGLCGSYRAHLGKLTIDHVTKQEVIALAEAHGLVVTEARPSSSSTNTAGTAQPSQTTSVAPRDPNKNDVCDKAWEAVSNLALNINVDFRKKLHWRSLVAQCVDRGFCIVNYPLNVTIPWESKGAAMKKGVKGLTHAEHLAILEGCAPSAQHPFHFKTVESIRLRTGDVPILSRAPDSEGNVEKIFFDKVRHLVSGGGTQKPRKVKVECQDHDSLNDSDSAGGSTPTPSQSYPPRRSARSAPSVSFDLESAQDDDNTDQLAQDDVDEDMYGLDDAINAADNDMYSDASPSKLKRKKKSISQTKGKGKASVSLPVADTIDTTPKAAKNKRKDSPSKEEVTGEASAKRVKATPSVNISEQGWGSGFTSYGDINRLRGQQAGSSSISSIITATDADFQPMTFHQPIVPAATSKATAPAPAAAASVKAEPQSMVQRQRPVPVGTSNAANVAAPVAPTVPQANPLVRPPPIRQSSTVTASAAAPVRTHRGNTAGPTSASSSSIPKPRPGPSKSTMTSSNAQQAPKSNAGVVLPSAPALNTAAPSLQSNIAYGHPLPNPPPMSALPQPAHNVQPAAAPMVPQTGQAEQIPLEMLQTLQRLPPQYLQAILTAALTSGVPPSGSGAGGA</sequence>
<feature type="compositionally biased region" description="Polar residues" evidence="1">
    <location>
        <begin position="311"/>
        <end position="326"/>
    </location>
</feature>
<feature type="compositionally biased region" description="Polar residues" evidence="1">
    <location>
        <begin position="1028"/>
        <end position="1038"/>
    </location>
</feature>
<feature type="region of interest" description="Disordered" evidence="1">
    <location>
        <begin position="950"/>
        <end position="1069"/>
    </location>
</feature>
<feature type="compositionally biased region" description="Low complexity" evidence="1">
    <location>
        <begin position="1009"/>
        <end position="1018"/>
    </location>
</feature>
<feature type="region of interest" description="Disordered" evidence="1">
    <location>
        <begin position="212"/>
        <end position="345"/>
    </location>
</feature>
<protein>
    <submittedName>
        <fullName evidence="2">Uncharacterized protein</fullName>
    </submittedName>
</protein>
<feature type="compositionally biased region" description="Polar residues" evidence="1">
    <location>
        <begin position="1"/>
        <end position="13"/>
    </location>
</feature>
<comment type="caution">
    <text evidence="2">The sequence shown here is derived from an EMBL/GenBank/DDBJ whole genome shotgun (WGS) entry which is preliminary data.</text>
</comment>
<feature type="compositionally biased region" description="Low complexity" evidence="1">
    <location>
        <begin position="264"/>
        <end position="282"/>
    </location>
</feature>
<evidence type="ECO:0000313" key="3">
    <source>
        <dbReference type="Proteomes" id="UP001437256"/>
    </source>
</evidence>
<feature type="compositionally biased region" description="Basic and acidic residues" evidence="1">
    <location>
        <begin position="745"/>
        <end position="755"/>
    </location>
</feature>
<feature type="compositionally biased region" description="Low complexity" evidence="1">
    <location>
        <begin position="768"/>
        <end position="783"/>
    </location>
</feature>
<feature type="compositionally biased region" description="Low complexity" evidence="1">
    <location>
        <begin position="982"/>
        <end position="999"/>
    </location>
</feature>
<feature type="compositionally biased region" description="Polar residues" evidence="1">
    <location>
        <begin position="92"/>
        <end position="109"/>
    </location>
</feature>
<organism evidence="2 3">
    <name type="scientific">Marasmius tenuissimus</name>
    <dbReference type="NCBI Taxonomy" id="585030"/>
    <lineage>
        <taxon>Eukaryota</taxon>
        <taxon>Fungi</taxon>
        <taxon>Dikarya</taxon>
        <taxon>Basidiomycota</taxon>
        <taxon>Agaricomycotina</taxon>
        <taxon>Agaricomycetes</taxon>
        <taxon>Agaricomycetidae</taxon>
        <taxon>Agaricales</taxon>
        <taxon>Marasmiineae</taxon>
        <taxon>Marasmiaceae</taxon>
        <taxon>Marasmius</taxon>
    </lineage>
</organism>
<name>A0ABR2ZJX5_9AGAR</name>
<feature type="compositionally biased region" description="Polar residues" evidence="1">
    <location>
        <begin position="891"/>
        <end position="905"/>
    </location>
</feature>
<feature type="compositionally biased region" description="Acidic residues" evidence="1">
    <location>
        <begin position="790"/>
        <end position="807"/>
    </location>
</feature>
<feature type="compositionally biased region" description="Low complexity" evidence="1">
    <location>
        <begin position="74"/>
        <end position="84"/>
    </location>
</feature>
<feature type="region of interest" description="Disordered" evidence="1">
    <location>
        <begin position="1082"/>
        <end position="1103"/>
    </location>
</feature>
<feature type="region of interest" description="Disordered" evidence="1">
    <location>
        <begin position="737"/>
        <end position="783"/>
    </location>
</feature>
<proteinExistence type="predicted"/>
<evidence type="ECO:0000256" key="1">
    <source>
        <dbReference type="SAM" id="MobiDB-lite"/>
    </source>
</evidence>
<feature type="compositionally biased region" description="Low complexity" evidence="1">
    <location>
        <begin position="143"/>
        <end position="153"/>
    </location>
</feature>
<feature type="compositionally biased region" description="Polar residues" evidence="1">
    <location>
        <begin position="1046"/>
        <end position="1060"/>
    </location>
</feature>
<feature type="compositionally biased region" description="Basic and acidic residues" evidence="1">
    <location>
        <begin position="130"/>
        <end position="142"/>
    </location>
</feature>
<dbReference type="Proteomes" id="UP001437256">
    <property type="component" value="Unassembled WGS sequence"/>
</dbReference>
<feature type="region of interest" description="Disordered" evidence="1">
    <location>
        <begin position="579"/>
        <end position="606"/>
    </location>
</feature>
<feature type="region of interest" description="Disordered" evidence="1">
    <location>
        <begin position="1"/>
        <end position="153"/>
    </location>
</feature>
<dbReference type="EMBL" id="JBBXMP010000119">
    <property type="protein sequence ID" value="KAL0061952.1"/>
    <property type="molecule type" value="Genomic_DNA"/>
</dbReference>
<feature type="region of interest" description="Disordered" evidence="1">
    <location>
        <begin position="820"/>
        <end position="907"/>
    </location>
</feature>
<feature type="compositionally biased region" description="Low complexity" evidence="1">
    <location>
        <begin position="950"/>
        <end position="964"/>
    </location>
</feature>
<feature type="compositionally biased region" description="Polar residues" evidence="1">
    <location>
        <begin position="580"/>
        <end position="600"/>
    </location>
</feature>
<reference evidence="2 3" key="1">
    <citation type="submission" date="2024-05" db="EMBL/GenBank/DDBJ databases">
        <title>A draft genome resource for the thread blight pathogen Marasmius tenuissimus strain MS-2.</title>
        <authorList>
            <person name="Yulfo-Soto G.E."/>
            <person name="Baruah I.K."/>
            <person name="Amoako-Attah I."/>
            <person name="Bukari Y."/>
            <person name="Meinhardt L.W."/>
            <person name="Bailey B.A."/>
            <person name="Cohen S.P."/>
        </authorList>
    </citation>
    <scope>NUCLEOTIDE SEQUENCE [LARGE SCALE GENOMIC DNA]</scope>
    <source>
        <strain evidence="2 3">MS-2</strain>
    </source>
</reference>
<feature type="compositionally biased region" description="Polar residues" evidence="1">
    <location>
        <begin position="757"/>
        <end position="767"/>
    </location>
</feature>
<keyword evidence="3" id="KW-1185">Reference proteome</keyword>
<gene>
    <name evidence="2" type="ORF">AAF712_011236</name>
</gene>
<evidence type="ECO:0000313" key="2">
    <source>
        <dbReference type="EMBL" id="KAL0061952.1"/>
    </source>
</evidence>
<accession>A0ABR2ZJX5</accession>